<evidence type="ECO:0000259" key="2">
    <source>
        <dbReference type="Pfam" id="PF13609"/>
    </source>
</evidence>
<dbReference type="EMBL" id="FYEH01000001">
    <property type="protein sequence ID" value="SNB51912.1"/>
    <property type="molecule type" value="Genomic_DNA"/>
</dbReference>
<dbReference type="AlphaFoldDB" id="A0A212PXY8"/>
<feature type="domain" description="Porin" evidence="2">
    <location>
        <begin position="16"/>
        <end position="371"/>
    </location>
</feature>
<keyword evidence="4" id="KW-1185">Reference proteome</keyword>
<dbReference type="SUPFAM" id="SSF56935">
    <property type="entry name" value="Porins"/>
    <property type="match status" value="1"/>
</dbReference>
<name>A0A212PXY8_9PROT</name>
<dbReference type="GO" id="GO:0015288">
    <property type="term" value="F:porin activity"/>
    <property type="evidence" value="ECO:0007669"/>
    <property type="project" value="InterPro"/>
</dbReference>
<feature type="signal peptide" evidence="1">
    <location>
        <begin position="1"/>
        <end position="27"/>
    </location>
</feature>
<protein>
    <submittedName>
        <fullName evidence="3">Porin</fullName>
    </submittedName>
</protein>
<feature type="chain" id="PRO_5012216939" evidence="1">
    <location>
        <begin position="28"/>
        <end position="388"/>
    </location>
</feature>
<dbReference type="InterPro" id="IPR033900">
    <property type="entry name" value="Gram_neg_porin_domain"/>
</dbReference>
<evidence type="ECO:0000313" key="3">
    <source>
        <dbReference type="EMBL" id="SNB51912.1"/>
    </source>
</evidence>
<dbReference type="Gene3D" id="2.40.160.10">
    <property type="entry name" value="Porin"/>
    <property type="match status" value="1"/>
</dbReference>
<dbReference type="InterPro" id="IPR023614">
    <property type="entry name" value="Porin_dom_sf"/>
</dbReference>
<evidence type="ECO:0000313" key="4">
    <source>
        <dbReference type="Proteomes" id="UP000197065"/>
    </source>
</evidence>
<dbReference type="Proteomes" id="UP000197065">
    <property type="component" value="Unassembled WGS sequence"/>
</dbReference>
<organism evidence="3 4">
    <name type="scientific">Arboricoccus pini</name>
    <dbReference type="NCBI Taxonomy" id="1963835"/>
    <lineage>
        <taxon>Bacteria</taxon>
        <taxon>Pseudomonadati</taxon>
        <taxon>Pseudomonadota</taxon>
        <taxon>Alphaproteobacteria</taxon>
        <taxon>Geminicoccales</taxon>
        <taxon>Geminicoccaceae</taxon>
        <taxon>Arboricoccus</taxon>
    </lineage>
</organism>
<keyword evidence="1" id="KW-0732">Signal</keyword>
<accession>A0A212PXY8</accession>
<gene>
    <name evidence="3" type="ORF">SAMN07250955_101145</name>
</gene>
<dbReference type="GO" id="GO:0016020">
    <property type="term" value="C:membrane"/>
    <property type="evidence" value="ECO:0007669"/>
    <property type="project" value="InterPro"/>
</dbReference>
<dbReference type="RefSeq" id="WP_088559480.1">
    <property type="nucleotide sequence ID" value="NZ_FYEH01000001.1"/>
</dbReference>
<sequence length="388" mass="39911">MRMKSALLRHSAIVCAAIVASTATVKAAEVKPLGALDIGVGGYSNWYSIFGNIGNKAGGGKNGTYDFFTDNEIYIYPTYKDANTGLEYGAVVQLESDTNTNNNADETYVFVKGKFGEVRVGDGNGVVEQMVTGAQPLNSFTGGLDGIGSADDQGVLAFGTNTSDATKLVYYSPSFSGFQLGVSLTPSTNSGGQDIKTTNDEGDVQDVVEGGLAYTNQFGALGIKTSVTGAVGRFSSDDGRSRDYNQIAGGIDLSLYGVTFGGAIGHTKGARPFSTAAGDDGDLNDGGYIGTFVFEPGAKQTFYNLGATTDVGPVNLSLVYGQVISSSVGDPNGTPNGRDPEPLAVYGAASVPVAPGLTVGTEVGYFNNRDNTSDNGGVFGIGGVQLAF</sequence>
<reference evidence="3 4" key="1">
    <citation type="submission" date="2017-06" db="EMBL/GenBank/DDBJ databases">
        <authorList>
            <person name="Kim H.J."/>
            <person name="Triplett B.A."/>
        </authorList>
    </citation>
    <scope>NUCLEOTIDE SEQUENCE [LARGE SCALE GENOMIC DNA]</scope>
    <source>
        <strain evidence="3 4">B29T1</strain>
    </source>
</reference>
<dbReference type="Pfam" id="PF13609">
    <property type="entry name" value="Porin_4"/>
    <property type="match status" value="1"/>
</dbReference>
<evidence type="ECO:0000256" key="1">
    <source>
        <dbReference type="SAM" id="SignalP"/>
    </source>
</evidence>
<proteinExistence type="predicted"/>
<dbReference type="OrthoDB" id="6758483at2"/>